<dbReference type="PIRSF" id="PIRSF000538">
    <property type="entry name" value="GlpK"/>
    <property type="match status" value="1"/>
</dbReference>
<dbReference type="InterPro" id="IPR018485">
    <property type="entry name" value="FGGY_C"/>
</dbReference>
<evidence type="ECO:0000256" key="4">
    <source>
        <dbReference type="RuleBase" id="RU003733"/>
    </source>
</evidence>
<dbReference type="InterPro" id="IPR018484">
    <property type="entry name" value="FGGY_N"/>
</dbReference>
<comment type="caution">
    <text evidence="7">The sequence shown here is derived from an EMBL/GenBank/DDBJ whole genome shotgun (WGS) entry which is preliminary data.</text>
</comment>
<evidence type="ECO:0000259" key="6">
    <source>
        <dbReference type="Pfam" id="PF02782"/>
    </source>
</evidence>
<name>A0AAE4YB85_9RHOB</name>
<dbReference type="EMBL" id="JAABNR010000022">
    <property type="protein sequence ID" value="NBZ89398.1"/>
    <property type="molecule type" value="Genomic_DNA"/>
</dbReference>
<feature type="domain" description="Carbohydrate kinase FGGY C-terminal" evidence="6">
    <location>
        <begin position="246"/>
        <end position="439"/>
    </location>
</feature>
<dbReference type="Proteomes" id="UP001193501">
    <property type="component" value="Unassembled WGS sequence"/>
</dbReference>
<evidence type="ECO:0000256" key="1">
    <source>
        <dbReference type="ARBA" id="ARBA00009156"/>
    </source>
</evidence>
<dbReference type="InterPro" id="IPR050406">
    <property type="entry name" value="FGGY_Carb_Kinase"/>
</dbReference>
<protein>
    <submittedName>
        <fullName evidence="7">Carbohydrate kinase</fullName>
    </submittedName>
</protein>
<comment type="similarity">
    <text evidence="1 4">Belongs to the FGGY kinase family.</text>
</comment>
<evidence type="ECO:0000259" key="5">
    <source>
        <dbReference type="Pfam" id="PF00370"/>
    </source>
</evidence>
<dbReference type="GO" id="GO:0016773">
    <property type="term" value="F:phosphotransferase activity, alcohol group as acceptor"/>
    <property type="evidence" value="ECO:0007669"/>
    <property type="project" value="InterPro"/>
</dbReference>
<dbReference type="InterPro" id="IPR043129">
    <property type="entry name" value="ATPase_NBD"/>
</dbReference>
<keyword evidence="2 4" id="KW-0808">Transferase</keyword>
<dbReference type="InterPro" id="IPR000577">
    <property type="entry name" value="Carb_kinase_FGGY"/>
</dbReference>
<feature type="domain" description="Carbohydrate kinase FGGY N-terminal" evidence="5">
    <location>
        <begin position="2"/>
        <end position="235"/>
    </location>
</feature>
<dbReference type="CDD" id="cd07802">
    <property type="entry name" value="ASKHA_NBD_FGGY_EcLyxK-like"/>
    <property type="match status" value="1"/>
</dbReference>
<dbReference type="AlphaFoldDB" id="A0AAE4YB85"/>
<evidence type="ECO:0000256" key="3">
    <source>
        <dbReference type="ARBA" id="ARBA00022777"/>
    </source>
</evidence>
<dbReference type="PANTHER" id="PTHR43095">
    <property type="entry name" value="SUGAR KINASE"/>
    <property type="match status" value="1"/>
</dbReference>
<reference evidence="7" key="1">
    <citation type="submission" date="2020-01" db="EMBL/GenBank/DDBJ databases">
        <authorList>
            <person name="Chen W.-M."/>
        </authorList>
    </citation>
    <scope>NUCLEOTIDE SEQUENCE</scope>
    <source>
        <strain evidence="7">CYK-10</strain>
    </source>
</reference>
<dbReference type="Pfam" id="PF02782">
    <property type="entry name" value="FGGY_C"/>
    <property type="match status" value="1"/>
</dbReference>
<gene>
    <name evidence="7" type="ORF">GV832_17555</name>
</gene>
<dbReference type="SUPFAM" id="SSF53067">
    <property type="entry name" value="Actin-like ATPase domain"/>
    <property type="match status" value="2"/>
</dbReference>
<dbReference type="GO" id="GO:0016301">
    <property type="term" value="F:kinase activity"/>
    <property type="evidence" value="ECO:0007669"/>
    <property type="project" value="UniProtKB-KW"/>
</dbReference>
<keyword evidence="8" id="KW-1185">Reference proteome</keyword>
<dbReference type="Pfam" id="PF00370">
    <property type="entry name" value="FGGY_N"/>
    <property type="match status" value="1"/>
</dbReference>
<sequence length="499" mass="52614">MTKVALVDTDGNEFAVELAPNVMLLPHPGWTERDAEAMWRAACTSIRTLLERTGVAPGDILAVAPTGYGGGGYFVDAQGLPTRNGIVSTDTRTLPLLAEWNRTGTGAKLRSAIGQQTWGGQTLGLMAWIDRNEPEVAARTRHVLGCKDFLRLRLCGDISTDSSDAGCAGLLSVARGGYSLEVLQLAGIAHWAEKLPPLGPCTEVVGQVSDKAAAQTGLAAGTPVVRGVYDVVGCALATGVTRTDQLAAVAGTFAIHSTLHQEPCLDPLPTIQTPYPVDGLVMATMATPTSASNLEWLRRTMLAAEIAEAEAQGRSLYDLIHDKIAATLGQPNDILFAPFIFGGPEGAPAGLVGLRADSGMADILRAVFEGVVFSHRSDMDYLLSGRQSAQVGVIRLAGGAAKSPLWSQMFADGLRLPVELTEGNELGIKGAALCSAVALGLAPDMKTAIARMVRQGPSRTPDPRRLSVLDTKYAAYRQFVSLLVQLGIAPEEERPAQDA</sequence>
<dbReference type="PANTHER" id="PTHR43095:SF3">
    <property type="entry name" value="L-XYLULOSE_3-KETO-L-GULONATE KINASE"/>
    <property type="match status" value="1"/>
</dbReference>
<evidence type="ECO:0000313" key="7">
    <source>
        <dbReference type="EMBL" id="NBZ89398.1"/>
    </source>
</evidence>
<dbReference type="InterPro" id="IPR018483">
    <property type="entry name" value="Carb_kinase_FGGY_CS"/>
</dbReference>
<dbReference type="Gene3D" id="3.30.420.40">
    <property type="match status" value="2"/>
</dbReference>
<dbReference type="PROSITE" id="PS00445">
    <property type="entry name" value="FGGY_KINASES_2"/>
    <property type="match status" value="1"/>
</dbReference>
<dbReference type="GO" id="GO:0005975">
    <property type="term" value="P:carbohydrate metabolic process"/>
    <property type="evidence" value="ECO:0007669"/>
    <property type="project" value="InterPro"/>
</dbReference>
<organism evidence="7 8">
    <name type="scientific">Stagnihabitans tardus</name>
    <dbReference type="NCBI Taxonomy" id="2699202"/>
    <lineage>
        <taxon>Bacteria</taxon>
        <taxon>Pseudomonadati</taxon>
        <taxon>Pseudomonadota</taxon>
        <taxon>Alphaproteobacteria</taxon>
        <taxon>Rhodobacterales</taxon>
        <taxon>Paracoccaceae</taxon>
        <taxon>Stagnihabitans</taxon>
    </lineage>
</organism>
<keyword evidence="3 4" id="KW-0418">Kinase</keyword>
<accession>A0AAE4YB85</accession>
<evidence type="ECO:0000256" key="2">
    <source>
        <dbReference type="ARBA" id="ARBA00022679"/>
    </source>
</evidence>
<proteinExistence type="inferred from homology"/>
<evidence type="ECO:0000313" key="8">
    <source>
        <dbReference type="Proteomes" id="UP001193501"/>
    </source>
</evidence>